<comment type="caution">
    <text evidence="9">The sequence shown here is derived from an EMBL/GenBank/DDBJ whole genome shotgun (WGS) entry which is preliminary data.</text>
</comment>
<evidence type="ECO:0000256" key="2">
    <source>
        <dbReference type="ARBA" id="ARBA00022694"/>
    </source>
</evidence>
<name>A0A5D4RB39_9BACI</name>
<comment type="catalytic activity">
    <reaction evidence="4 7">
        <text>uridine(38/39/40) in tRNA = pseudouridine(38/39/40) in tRNA</text>
        <dbReference type="Rhea" id="RHEA:22376"/>
        <dbReference type="Rhea" id="RHEA-COMP:10085"/>
        <dbReference type="Rhea" id="RHEA-COMP:10087"/>
        <dbReference type="ChEBI" id="CHEBI:65314"/>
        <dbReference type="ChEBI" id="CHEBI:65315"/>
        <dbReference type="EC" id="5.4.99.12"/>
    </reaction>
</comment>
<dbReference type="EC" id="5.4.99.12" evidence="4"/>
<dbReference type="InterPro" id="IPR020095">
    <property type="entry name" value="PsdUridine_synth_TruA_C"/>
</dbReference>
<keyword evidence="3 4" id="KW-0413">Isomerase</keyword>
<dbReference type="Gene3D" id="3.30.70.660">
    <property type="entry name" value="Pseudouridine synthase I, catalytic domain, C-terminal subdomain"/>
    <property type="match status" value="1"/>
</dbReference>
<evidence type="ECO:0000256" key="1">
    <source>
        <dbReference type="ARBA" id="ARBA00009375"/>
    </source>
</evidence>
<dbReference type="SUPFAM" id="SSF55120">
    <property type="entry name" value="Pseudouridine synthase"/>
    <property type="match status" value="1"/>
</dbReference>
<sequence>MQRIKCLLAYDGTGFHGYQVQPGQRTVQGELERVLGAIHKGASIRVTASGRTDAGVHAQGQVFHFDTPLSIPEEKWPVVLNTRIPDEMTILQAEVVSSDFHSRFSVKEKEYRYRIYKGTERSPFHRNFALHYPYPLDVGVMEEAAAHLLGEHDFTSFCSAKTEVEDKIRTIHAITLEETGNELVLSFRGNGFLYNMVRILTGTLLEVGSGKRRPDSIPDTLAAKDRDAAGKTAPAHGLYLWKVCYGDGMAGDDTNGSFPCNQESTTNQK</sequence>
<evidence type="ECO:0000259" key="8">
    <source>
        <dbReference type="Pfam" id="PF01416"/>
    </source>
</evidence>
<dbReference type="PIRSF" id="PIRSF001430">
    <property type="entry name" value="tRNA_psdUrid_synth"/>
    <property type="match status" value="1"/>
</dbReference>
<feature type="active site" description="Nucleophile" evidence="4 5">
    <location>
        <position position="53"/>
    </location>
</feature>
<dbReference type="Pfam" id="PF01416">
    <property type="entry name" value="PseudoU_synth_1"/>
    <property type="match status" value="2"/>
</dbReference>
<dbReference type="Proteomes" id="UP000322997">
    <property type="component" value="Unassembled WGS sequence"/>
</dbReference>
<organism evidence="9 10">
    <name type="scientific">Rossellomorea marisflavi</name>
    <dbReference type="NCBI Taxonomy" id="189381"/>
    <lineage>
        <taxon>Bacteria</taxon>
        <taxon>Bacillati</taxon>
        <taxon>Bacillota</taxon>
        <taxon>Bacilli</taxon>
        <taxon>Bacillales</taxon>
        <taxon>Bacillaceae</taxon>
        <taxon>Rossellomorea</taxon>
    </lineage>
</organism>
<comment type="caution">
    <text evidence="4">Lacks conserved residue(s) required for the propagation of feature annotation.</text>
</comment>
<dbReference type="GO" id="GO:0160147">
    <property type="term" value="F:tRNA pseudouridine(38-40) synthase activity"/>
    <property type="evidence" value="ECO:0007669"/>
    <property type="project" value="UniProtKB-EC"/>
</dbReference>
<dbReference type="RefSeq" id="WP_148986172.1">
    <property type="nucleotide sequence ID" value="NZ_CP081870.1"/>
</dbReference>
<dbReference type="PANTHER" id="PTHR11142:SF0">
    <property type="entry name" value="TRNA PSEUDOURIDINE SYNTHASE-LIKE 1"/>
    <property type="match status" value="1"/>
</dbReference>
<dbReference type="GO" id="GO:0003723">
    <property type="term" value="F:RNA binding"/>
    <property type="evidence" value="ECO:0007669"/>
    <property type="project" value="InterPro"/>
</dbReference>
<feature type="domain" description="Pseudouridine synthase I TruA alpha/beta" evidence="8">
    <location>
        <begin position="9"/>
        <end position="104"/>
    </location>
</feature>
<dbReference type="Gene3D" id="3.30.70.580">
    <property type="entry name" value="Pseudouridine synthase I, catalytic domain, N-terminal subdomain"/>
    <property type="match status" value="1"/>
</dbReference>
<accession>A0A5D4RB39</accession>
<evidence type="ECO:0000256" key="3">
    <source>
        <dbReference type="ARBA" id="ARBA00023235"/>
    </source>
</evidence>
<dbReference type="PANTHER" id="PTHR11142">
    <property type="entry name" value="PSEUDOURIDYLATE SYNTHASE"/>
    <property type="match status" value="1"/>
</dbReference>
<evidence type="ECO:0000256" key="7">
    <source>
        <dbReference type="RuleBase" id="RU003792"/>
    </source>
</evidence>
<gene>
    <name evidence="4 9" type="primary">truA</name>
    <name evidence="9" type="ORF">FZC83_21940</name>
</gene>
<dbReference type="EMBL" id="VTEQ01000011">
    <property type="protein sequence ID" value="TYS47521.1"/>
    <property type="molecule type" value="Genomic_DNA"/>
</dbReference>
<dbReference type="HAMAP" id="MF_00171">
    <property type="entry name" value="TruA"/>
    <property type="match status" value="1"/>
</dbReference>
<dbReference type="InterPro" id="IPR020103">
    <property type="entry name" value="PsdUridine_synth_cat_dom_sf"/>
</dbReference>
<comment type="function">
    <text evidence="4">Formation of pseudouridine at positions 38, 39 and 40 in the anticodon stem and loop of transfer RNAs.</text>
</comment>
<evidence type="ECO:0000313" key="9">
    <source>
        <dbReference type="EMBL" id="TYS47521.1"/>
    </source>
</evidence>
<dbReference type="GeneID" id="89532607"/>
<protein>
    <recommendedName>
        <fullName evidence="4">tRNA pseudouridine synthase A</fullName>
        <ecNumber evidence="4">5.4.99.12</ecNumber>
    </recommendedName>
    <alternativeName>
        <fullName evidence="4">tRNA pseudouridine(38-40) synthase</fullName>
    </alternativeName>
    <alternativeName>
        <fullName evidence="4">tRNA pseudouridylate synthase I</fullName>
    </alternativeName>
    <alternativeName>
        <fullName evidence="4">tRNA-uridine isomerase I</fullName>
    </alternativeName>
</protein>
<comment type="similarity">
    <text evidence="1 4 7">Belongs to the tRNA pseudouridine synthase TruA family.</text>
</comment>
<feature type="binding site" evidence="4 6">
    <location>
        <position position="111"/>
    </location>
    <ligand>
        <name>substrate</name>
    </ligand>
</feature>
<dbReference type="InterPro" id="IPR020094">
    <property type="entry name" value="TruA/RsuA/RluB/E/F_N"/>
</dbReference>
<reference evidence="9 10" key="1">
    <citation type="submission" date="2019-08" db="EMBL/GenBank/DDBJ databases">
        <title>Bacillus genomes from the desert of Cuatro Cienegas, Coahuila.</title>
        <authorList>
            <person name="Olmedo-Alvarez G."/>
        </authorList>
    </citation>
    <scope>NUCLEOTIDE SEQUENCE [LARGE SCALE GENOMIC DNA]</scope>
    <source>
        <strain evidence="9 10">CH108_3D</strain>
    </source>
</reference>
<feature type="domain" description="Pseudouridine synthase I TruA alpha/beta" evidence="8">
    <location>
        <begin position="144"/>
        <end position="245"/>
    </location>
</feature>
<dbReference type="FunFam" id="3.30.70.580:FF:000001">
    <property type="entry name" value="tRNA pseudouridine synthase A"/>
    <property type="match status" value="1"/>
</dbReference>
<evidence type="ECO:0000256" key="6">
    <source>
        <dbReference type="PIRSR" id="PIRSR001430-2"/>
    </source>
</evidence>
<evidence type="ECO:0000313" key="10">
    <source>
        <dbReference type="Proteomes" id="UP000322997"/>
    </source>
</evidence>
<evidence type="ECO:0000256" key="4">
    <source>
        <dbReference type="HAMAP-Rule" id="MF_00171"/>
    </source>
</evidence>
<dbReference type="AlphaFoldDB" id="A0A5D4RB39"/>
<dbReference type="InterPro" id="IPR001406">
    <property type="entry name" value="PsdUridine_synth_TruA"/>
</dbReference>
<evidence type="ECO:0000256" key="5">
    <source>
        <dbReference type="PIRSR" id="PIRSR001430-1"/>
    </source>
</evidence>
<dbReference type="GO" id="GO:0031119">
    <property type="term" value="P:tRNA pseudouridine synthesis"/>
    <property type="evidence" value="ECO:0007669"/>
    <property type="project" value="UniProtKB-UniRule"/>
</dbReference>
<dbReference type="InterPro" id="IPR020097">
    <property type="entry name" value="PsdUridine_synth_TruA_a/b_dom"/>
</dbReference>
<dbReference type="NCBIfam" id="TIGR00071">
    <property type="entry name" value="hisT_truA"/>
    <property type="match status" value="1"/>
</dbReference>
<dbReference type="CDD" id="cd02570">
    <property type="entry name" value="PseudoU_synth_EcTruA"/>
    <property type="match status" value="1"/>
</dbReference>
<proteinExistence type="inferred from homology"/>
<keyword evidence="2 4" id="KW-0819">tRNA processing</keyword>
<comment type="subunit">
    <text evidence="4">Homodimer.</text>
</comment>